<organism evidence="2 3">
    <name type="scientific">Lactuca sativa</name>
    <name type="common">Garden lettuce</name>
    <dbReference type="NCBI Taxonomy" id="4236"/>
    <lineage>
        <taxon>Eukaryota</taxon>
        <taxon>Viridiplantae</taxon>
        <taxon>Streptophyta</taxon>
        <taxon>Embryophyta</taxon>
        <taxon>Tracheophyta</taxon>
        <taxon>Spermatophyta</taxon>
        <taxon>Magnoliopsida</taxon>
        <taxon>eudicotyledons</taxon>
        <taxon>Gunneridae</taxon>
        <taxon>Pentapetalae</taxon>
        <taxon>asterids</taxon>
        <taxon>campanulids</taxon>
        <taxon>Asterales</taxon>
        <taxon>Asteraceae</taxon>
        <taxon>Cichorioideae</taxon>
        <taxon>Cichorieae</taxon>
        <taxon>Lactucinae</taxon>
        <taxon>Lactuca</taxon>
    </lineage>
</organism>
<protein>
    <submittedName>
        <fullName evidence="2">Uncharacterized protein</fullName>
    </submittedName>
</protein>
<feature type="region of interest" description="Disordered" evidence="1">
    <location>
        <begin position="44"/>
        <end position="72"/>
    </location>
</feature>
<feature type="compositionally biased region" description="Basic and acidic residues" evidence="1">
    <location>
        <begin position="52"/>
        <end position="72"/>
    </location>
</feature>
<sequence length="142" mass="16094">MCYDHHNHDQSSTIVNSTHRDNSFAYYRTNSETVVFFEQLTDDFTSSSSDKSSLKAESELNKNEIVSKEENQEKELELKMTEEVQGGGDVVTSSKDAMCEDIQESKIGQHVNTVVDFEESKDDTALTKEILKEEKDDKSIDA</sequence>
<comment type="caution">
    <text evidence="2">The sequence shown here is derived from an EMBL/GenBank/DDBJ whole genome shotgun (WGS) entry which is preliminary data.</text>
</comment>
<keyword evidence="3" id="KW-1185">Reference proteome</keyword>
<proteinExistence type="predicted"/>
<dbReference type="EMBL" id="NBSK02000001">
    <property type="protein sequence ID" value="KAJ0224881.1"/>
    <property type="molecule type" value="Genomic_DNA"/>
</dbReference>
<gene>
    <name evidence="2" type="ORF">LSAT_V11C100002430</name>
</gene>
<evidence type="ECO:0000256" key="1">
    <source>
        <dbReference type="SAM" id="MobiDB-lite"/>
    </source>
</evidence>
<name>A0A9R1WGF1_LACSA</name>
<dbReference type="Proteomes" id="UP000235145">
    <property type="component" value="Unassembled WGS sequence"/>
</dbReference>
<dbReference type="AlphaFoldDB" id="A0A9R1WGF1"/>
<accession>A0A9R1WGF1</accession>
<evidence type="ECO:0000313" key="2">
    <source>
        <dbReference type="EMBL" id="KAJ0224881.1"/>
    </source>
</evidence>
<reference evidence="2 3" key="1">
    <citation type="journal article" date="2017" name="Nat. Commun.">
        <title>Genome assembly with in vitro proximity ligation data and whole-genome triplication in lettuce.</title>
        <authorList>
            <person name="Reyes-Chin-Wo S."/>
            <person name="Wang Z."/>
            <person name="Yang X."/>
            <person name="Kozik A."/>
            <person name="Arikit S."/>
            <person name="Song C."/>
            <person name="Xia L."/>
            <person name="Froenicke L."/>
            <person name="Lavelle D.O."/>
            <person name="Truco M.J."/>
            <person name="Xia R."/>
            <person name="Zhu S."/>
            <person name="Xu C."/>
            <person name="Xu H."/>
            <person name="Xu X."/>
            <person name="Cox K."/>
            <person name="Korf I."/>
            <person name="Meyers B.C."/>
            <person name="Michelmore R.W."/>
        </authorList>
    </citation>
    <scope>NUCLEOTIDE SEQUENCE [LARGE SCALE GENOMIC DNA]</scope>
    <source>
        <strain evidence="3">cv. Salinas</strain>
        <tissue evidence="2">Seedlings</tissue>
    </source>
</reference>
<evidence type="ECO:0000313" key="3">
    <source>
        <dbReference type="Proteomes" id="UP000235145"/>
    </source>
</evidence>